<dbReference type="InterPro" id="IPR036890">
    <property type="entry name" value="HATPase_C_sf"/>
</dbReference>
<keyword evidence="2 6" id="KW-0808">Transferase</keyword>
<dbReference type="Gene3D" id="3.30.565.10">
    <property type="entry name" value="Histidine kinase-like ATPase, C-terminal domain"/>
    <property type="match status" value="1"/>
</dbReference>
<dbReference type="PANTHER" id="PTHR35526:SF9">
    <property type="entry name" value="SERINE-PROTEIN KINASE RSBW"/>
    <property type="match status" value="1"/>
</dbReference>
<organism evidence="8 9">
    <name type="scientific">Schinkia azotoformans LMG 9581</name>
    <dbReference type="NCBI Taxonomy" id="1131731"/>
    <lineage>
        <taxon>Bacteria</taxon>
        <taxon>Bacillati</taxon>
        <taxon>Bacillota</taxon>
        <taxon>Bacilli</taxon>
        <taxon>Bacillales</taxon>
        <taxon>Bacillaceae</taxon>
        <taxon>Calidifontibacillus/Schinkia group</taxon>
        <taxon>Schinkia</taxon>
    </lineage>
</organism>
<evidence type="ECO:0000256" key="2">
    <source>
        <dbReference type="ARBA" id="ARBA00022679"/>
    </source>
</evidence>
<evidence type="ECO:0000313" key="8">
    <source>
        <dbReference type="EMBL" id="EKN62365.1"/>
    </source>
</evidence>
<evidence type="ECO:0000313" key="9">
    <source>
        <dbReference type="Proteomes" id="UP000006315"/>
    </source>
</evidence>
<comment type="caution">
    <text evidence="8">The sequence shown here is derived from an EMBL/GenBank/DDBJ whole genome shotgun (WGS) entry which is preliminary data.</text>
</comment>
<name>K6BTT9_SCHAZ</name>
<keyword evidence="1 6" id="KW-0723">Serine/threonine-protein kinase</keyword>
<dbReference type="Proteomes" id="UP000006315">
    <property type="component" value="Unassembled WGS sequence"/>
</dbReference>
<keyword evidence="3 6" id="KW-0547">Nucleotide-binding</keyword>
<accession>K6BTT9</accession>
<dbReference type="HAMAP" id="MF_00638">
    <property type="entry name" value="Anti_sigma_B"/>
    <property type="match status" value="1"/>
</dbReference>
<dbReference type="GO" id="GO:0106310">
    <property type="term" value="F:protein serine kinase activity"/>
    <property type="evidence" value="ECO:0007669"/>
    <property type="project" value="RHEA"/>
</dbReference>
<comment type="catalytic activity">
    <reaction evidence="6">
        <text>L-threonyl-[protein] + ATP = O-phospho-L-threonyl-[protein] + ADP + H(+)</text>
        <dbReference type="Rhea" id="RHEA:46608"/>
        <dbReference type="Rhea" id="RHEA-COMP:11060"/>
        <dbReference type="Rhea" id="RHEA-COMP:11605"/>
        <dbReference type="ChEBI" id="CHEBI:15378"/>
        <dbReference type="ChEBI" id="CHEBI:30013"/>
        <dbReference type="ChEBI" id="CHEBI:30616"/>
        <dbReference type="ChEBI" id="CHEBI:61977"/>
        <dbReference type="ChEBI" id="CHEBI:456216"/>
        <dbReference type="EC" id="2.7.11.1"/>
    </reaction>
</comment>
<keyword evidence="9" id="KW-1185">Reference proteome</keyword>
<dbReference type="RefSeq" id="WP_003333490.1">
    <property type="nucleotide sequence ID" value="NZ_AJLR01000161.1"/>
</dbReference>
<protein>
    <recommendedName>
        <fullName evidence="6">Serine-protein kinase RsbW</fullName>
        <ecNumber evidence="6">2.7.11.1</ecNumber>
    </recommendedName>
    <alternativeName>
        <fullName evidence="6">Anti-sigma-B factor</fullName>
    </alternativeName>
    <alternativeName>
        <fullName evidence="6">Sigma-B negative effector RsbW</fullName>
    </alternativeName>
</protein>
<dbReference type="InterPro" id="IPR050267">
    <property type="entry name" value="Anti-sigma-factor_SerPK"/>
</dbReference>
<evidence type="ECO:0000256" key="1">
    <source>
        <dbReference type="ARBA" id="ARBA00022527"/>
    </source>
</evidence>
<dbReference type="CDD" id="cd16936">
    <property type="entry name" value="HATPase_RsbW-like"/>
    <property type="match status" value="1"/>
</dbReference>
<comment type="similarity">
    <text evidence="6">Belongs to the anti-sigma-factor family.</text>
</comment>
<dbReference type="NCBIfam" id="TIGR01924">
    <property type="entry name" value="rsbW_low_gc"/>
    <property type="match status" value="1"/>
</dbReference>
<dbReference type="SUPFAM" id="SSF55874">
    <property type="entry name" value="ATPase domain of HSP90 chaperone/DNA topoisomerase II/histidine kinase"/>
    <property type="match status" value="1"/>
</dbReference>
<dbReference type="GO" id="GO:0016989">
    <property type="term" value="F:sigma factor antagonist activity"/>
    <property type="evidence" value="ECO:0007669"/>
    <property type="project" value="InterPro"/>
</dbReference>
<dbReference type="EMBL" id="AJLR01000161">
    <property type="protein sequence ID" value="EKN62365.1"/>
    <property type="molecule type" value="Genomic_DNA"/>
</dbReference>
<evidence type="ECO:0000259" key="7">
    <source>
        <dbReference type="Pfam" id="PF13581"/>
    </source>
</evidence>
<dbReference type="AlphaFoldDB" id="K6BTT9"/>
<dbReference type="InterPro" id="IPR010193">
    <property type="entry name" value="RsbW"/>
</dbReference>
<keyword evidence="5 6" id="KW-0067">ATP-binding</keyword>
<dbReference type="EC" id="2.7.11.1" evidence="6"/>
<dbReference type="PANTHER" id="PTHR35526">
    <property type="entry name" value="ANTI-SIGMA-F FACTOR RSBW-RELATED"/>
    <property type="match status" value="1"/>
</dbReference>
<keyword evidence="4 6" id="KW-0418">Kinase</keyword>
<gene>
    <name evidence="6" type="primary">rsbW</name>
    <name evidence="8" type="ORF">BAZO_21208</name>
</gene>
<comment type="catalytic activity">
    <reaction evidence="6">
        <text>L-seryl-[protein] + ATP = O-phospho-L-seryl-[protein] + ADP + H(+)</text>
        <dbReference type="Rhea" id="RHEA:17989"/>
        <dbReference type="Rhea" id="RHEA-COMP:9863"/>
        <dbReference type="Rhea" id="RHEA-COMP:11604"/>
        <dbReference type="ChEBI" id="CHEBI:15378"/>
        <dbReference type="ChEBI" id="CHEBI:29999"/>
        <dbReference type="ChEBI" id="CHEBI:30616"/>
        <dbReference type="ChEBI" id="CHEBI:83421"/>
        <dbReference type="ChEBI" id="CHEBI:456216"/>
        <dbReference type="EC" id="2.7.11.1"/>
    </reaction>
</comment>
<feature type="domain" description="Histidine kinase/HSP90-like ATPase" evidence="7">
    <location>
        <begin position="12"/>
        <end position="142"/>
    </location>
</feature>
<evidence type="ECO:0000256" key="5">
    <source>
        <dbReference type="ARBA" id="ARBA00022840"/>
    </source>
</evidence>
<dbReference type="InterPro" id="IPR003594">
    <property type="entry name" value="HATPase_dom"/>
</dbReference>
<dbReference type="PATRIC" id="fig|1131731.3.peg.4327"/>
<proteinExistence type="inferred from homology"/>
<dbReference type="STRING" id="1131731.BAZO_21208"/>
<dbReference type="GO" id="GO:0004674">
    <property type="term" value="F:protein serine/threonine kinase activity"/>
    <property type="evidence" value="ECO:0007669"/>
    <property type="project" value="UniProtKB-KW"/>
</dbReference>
<dbReference type="Pfam" id="PF13581">
    <property type="entry name" value="HATPase_c_2"/>
    <property type="match status" value="1"/>
</dbReference>
<dbReference type="NCBIfam" id="NF003144">
    <property type="entry name" value="PRK04069.1"/>
    <property type="match status" value="1"/>
</dbReference>
<sequence>MKEPNEYIEMRVPAKPEYVGVIRLTASGIANRMGFSFEDIDDIKVAISEATTNAVDHAYGEHENGEVALRFVIYADRLEVIVADNGKSFNFKESTYKTEPYNKSSAIEEMREGGLGLFLMKALMDEVSINNESGGVVIVMTKHLTRDEVGHSGDTISTSESK</sequence>
<evidence type="ECO:0000256" key="4">
    <source>
        <dbReference type="ARBA" id="ARBA00022777"/>
    </source>
</evidence>
<dbReference type="GO" id="GO:0005524">
    <property type="term" value="F:ATP binding"/>
    <property type="evidence" value="ECO:0007669"/>
    <property type="project" value="UniProtKB-KW"/>
</dbReference>
<reference evidence="8 9" key="1">
    <citation type="journal article" date="2012" name="Front. Microbiol.">
        <title>Redundancy and modularity in membrane-associated dissimilatory nitrate reduction in Bacillus.</title>
        <authorList>
            <person name="Heylen K."/>
            <person name="Keltjens J."/>
        </authorList>
    </citation>
    <scope>NUCLEOTIDE SEQUENCE [LARGE SCALE GENOMIC DNA]</scope>
    <source>
        <strain evidence="8 9">LMG 9581</strain>
    </source>
</reference>
<comment type="function">
    <text evidence="6">Negative regulator of sigma-B activity. Phosphorylates and inactivates its specific antagonist protein, RsbV. Upon phosphorylation of RsbV, RsbW is released and binds to sigma-B, thereby blocking its ability to form an RNA polymerase holoenzyme (E-sigma-B).</text>
</comment>
<evidence type="ECO:0000256" key="6">
    <source>
        <dbReference type="HAMAP-Rule" id="MF_00638"/>
    </source>
</evidence>
<dbReference type="GeneID" id="89470571"/>
<evidence type="ECO:0000256" key="3">
    <source>
        <dbReference type="ARBA" id="ARBA00022741"/>
    </source>
</evidence>